<evidence type="ECO:0000259" key="1">
    <source>
        <dbReference type="Pfam" id="PF18701"/>
    </source>
</evidence>
<gene>
    <name evidence="2" type="ORF">ILUMI_05944</name>
</gene>
<dbReference type="InterPro" id="IPR040676">
    <property type="entry name" value="DUF5641"/>
</dbReference>
<organism evidence="2 3">
    <name type="scientific">Ignelater luminosus</name>
    <name type="common">Cucubano</name>
    <name type="synonym">Pyrophorus luminosus</name>
    <dbReference type="NCBI Taxonomy" id="2038154"/>
    <lineage>
        <taxon>Eukaryota</taxon>
        <taxon>Metazoa</taxon>
        <taxon>Ecdysozoa</taxon>
        <taxon>Arthropoda</taxon>
        <taxon>Hexapoda</taxon>
        <taxon>Insecta</taxon>
        <taxon>Pterygota</taxon>
        <taxon>Neoptera</taxon>
        <taxon>Endopterygota</taxon>
        <taxon>Coleoptera</taxon>
        <taxon>Polyphaga</taxon>
        <taxon>Elateriformia</taxon>
        <taxon>Elateroidea</taxon>
        <taxon>Elateridae</taxon>
        <taxon>Agrypninae</taxon>
        <taxon>Pyrophorini</taxon>
        <taxon>Ignelater</taxon>
    </lineage>
</organism>
<dbReference type="PANTHER" id="PTHR47331">
    <property type="entry name" value="PHD-TYPE DOMAIN-CONTAINING PROTEIN"/>
    <property type="match status" value="1"/>
</dbReference>
<comment type="caution">
    <text evidence="2">The sequence shown here is derived from an EMBL/GenBank/DDBJ whole genome shotgun (WGS) entry which is preliminary data.</text>
</comment>
<accession>A0A8K0DAZ8</accession>
<dbReference type="OrthoDB" id="6763714at2759"/>
<dbReference type="AlphaFoldDB" id="A0A8K0DAZ8"/>
<dbReference type="Pfam" id="PF18701">
    <property type="entry name" value="DUF5641"/>
    <property type="match status" value="1"/>
</dbReference>
<evidence type="ECO:0000313" key="3">
    <source>
        <dbReference type="Proteomes" id="UP000801492"/>
    </source>
</evidence>
<sequence>MYSLLVNVESILNSRPFNPLSNDPNDMTPLTSVHSLVGKIFMDIPNPNVTHLPEGRVSIYQRLQQIPQHFWKRWSFDYIIELQQQVKWKASQEKLQLGMLVLVRDDNVPLLKWRLGRVMKLHTSKDGVNRVATIKIADSVLKRCFSKLCPFPMSE</sequence>
<feature type="domain" description="DUF5641" evidence="1">
    <location>
        <begin position="60"/>
        <end position="150"/>
    </location>
</feature>
<name>A0A8K0DAZ8_IGNLU</name>
<reference evidence="2" key="1">
    <citation type="submission" date="2019-08" db="EMBL/GenBank/DDBJ databases">
        <title>The genome of the North American firefly Photinus pyralis.</title>
        <authorList>
            <consortium name="Photinus pyralis genome working group"/>
            <person name="Fallon T.R."/>
            <person name="Sander Lower S.E."/>
            <person name="Weng J.-K."/>
        </authorList>
    </citation>
    <scope>NUCLEOTIDE SEQUENCE</scope>
    <source>
        <strain evidence="2">TRF0915ILg1</strain>
        <tissue evidence="2">Whole body</tissue>
    </source>
</reference>
<protein>
    <recommendedName>
        <fullName evidence="1">DUF5641 domain-containing protein</fullName>
    </recommendedName>
</protein>
<proteinExistence type="predicted"/>
<keyword evidence="3" id="KW-1185">Reference proteome</keyword>
<dbReference type="EMBL" id="VTPC01002324">
    <property type="protein sequence ID" value="KAF2900242.1"/>
    <property type="molecule type" value="Genomic_DNA"/>
</dbReference>
<evidence type="ECO:0000313" key="2">
    <source>
        <dbReference type="EMBL" id="KAF2900242.1"/>
    </source>
</evidence>
<dbReference type="Proteomes" id="UP000801492">
    <property type="component" value="Unassembled WGS sequence"/>
</dbReference>